<keyword evidence="3" id="KW-1185">Reference proteome</keyword>
<accession>A0A0P1BMW5</accession>
<feature type="compositionally biased region" description="Basic and acidic residues" evidence="1">
    <location>
        <begin position="178"/>
        <end position="192"/>
    </location>
</feature>
<proteinExistence type="predicted"/>
<reference evidence="3" key="1">
    <citation type="submission" date="2014-09" db="EMBL/GenBank/DDBJ databases">
        <authorList>
            <person name="Sharma Rahul"/>
            <person name="Thines Marco"/>
        </authorList>
    </citation>
    <scope>NUCLEOTIDE SEQUENCE [LARGE SCALE GENOMIC DNA]</scope>
</reference>
<organism evidence="2 3">
    <name type="scientific">Ceraceosorus bombacis</name>
    <dbReference type="NCBI Taxonomy" id="401625"/>
    <lineage>
        <taxon>Eukaryota</taxon>
        <taxon>Fungi</taxon>
        <taxon>Dikarya</taxon>
        <taxon>Basidiomycota</taxon>
        <taxon>Ustilaginomycotina</taxon>
        <taxon>Exobasidiomycetes</taxon>
        <taxon>Ceraceosorales</taxon>
        <taxon>Ceraceosoraceae</taxon>
        <taxon>Ceraceosorus</taxon>
    </lineage>
</organism>
<protein>
    <submittedName>
        <fullName evidence="2">Uncharacterized protein</fullName>
    </submittedName>
</protein>
<feature type="compositionally biased region" description="Basic and acidic residues" evidence="1">
    <location>
        <begin position="246"/>
        <end position="265"/>
    </location>
</feature>
<name>A0A0P1BMW5_9BASI</name>
<dbReference type="OrthoDB" id="10351464at2759"/>
<dbReference type="Proteomes" id="UP000054845">
    <property type="component" value="Unassembled WGS sequence"/>
</dbReference>
<sequence length="271" mass="29337">MAQPSRVHFYASRIAPFVLLTACTSTALNTTSLRKHRAADRKLHEVQVRFLRDLLDDVEDDGIRAADIAADGYGVTITSIADTSSSNERVYETDLKKSYVARSISLDPSQLSLPGIPSTSSMSSLSTRELSWSQVIFGERGVGAIREGIDKAAGKIREEFSFGGARKSGEAGQVDRAATAREEQEEWNREILSDPSSSGTPIPPRSQPLGASASDATHRTPHRGISTGSDEHRESGQAANKSPSRGGREAESLSRKSELEAESASRPRTFY</sequence>
<evidence type="ECO:0000313" key="2">
    <source>
        <dbReference type="EMBL" id="CEH18093.1"/>
    </source>
</evidence>
<feature type="region of interest" description="Disordered" evidence="1">
    <location>
        <begin position="164"/>
        <end position="271"/>
    </location>
</feature>
<dbReference type="EMBL" id="CCYA01000269">
    <property type="protein sequence ID" value="CEH18093.1"/>
    <property type="molecule type" value="Genomic_DNA"/>
</dbReference>
<dbReference type="AlphaFoldDB" id="A0A0P1BMW5"/>
<evidence type="ECO:0000256" key="1">
    <source>
        <dbReference type="SAM" id="MobiDB-lite"/>
    </source>
</evidence>
<evidence type="ECO:0000313" key="3">
    <source>
        <dbReference type="Proteomes" id="UP000054845"/>
    </source>
</evidence>